<sequence length="199" mass="22909">MASPKIEATAKENNDELKTLIVQEIQNCRGVLNFVRLEWQNMKQQEDNIVKVEKKRLDEAHKPIKQQECTYNEVKKLLEILRTNHSVQLVHDTLLVEQKNEAFLIEESFNAIKIPRVKLGEENSRRTQVSKTVFERETRTLERIITKLQQMAETAGIFLDDVIIVEQNTSGFTNTAENVRLSPAARSRHFDAVIAQGTP</sequence>
<keyword evidence="2" id="KW-1185">Reference proteome</keyword>
<evidence type="ECO:0000313" key="1">
    <source>
        <dbReference type="EMBL" id="EUN26486.1"/>
    </source>
</evidence>
<dbReference type="GeneID" id="26253850"/>
<accession>W7EE33</accession>
<evidence type="ECO:0000313" key="2">
    <source>
        <dbReference type="Proteomes" id="UP000054337"/>
    </source>
</evidence>
<protein>
    <submittedName>
        <fullName evidence="1">Uncharacterized protein</fullName>
    </submittedName>
</protein>
<reference evidence="1 2" key="1">
    <citation type="journal article" date="2013" name="PLoS Genet.">
        <title>Comparative genome structure, secondary metabolite, and effector coding capacity across Cochliobolus pathogens.</title>
        <authorList>
            <person name="Condon B.J."/>
            <person name="Leng Y."/>
            <person name="Wu D."/>
            <person name="Bushley K.E."/>
            <person name="Ohm R.A."/>
            <person name="Otillar R."/>
            <person name="Martin J."/>
            <person name="Schackwitz W."/>
            <person name="Grimwood J."/>
            <person name="MohdZainudin N."/>
            <person name="Xue C."/>
            <person name="Wang R."/>
            <person name="Manning V.A."/>
            <person name="Dhillon B."/>
            <person name="Tu Z.J."/>
            <person name="Steffenson B.J."/>
            <person name="Salamov A."/>
            <person name="Sun H."/>
            <person name="Lowry S."/>
            <person name="LaButti K."/>
            <person name="Han J."/>
            <person name="Copeland A."/>
            <person name="Lindquist E."/>
            <person name="Barry K."/>
            <person name="Schmutz J."/>
            <person name="Baker S.E."/>
            <person name="Ciuffetti L.M."/>
            <person name="Grigoriev I.V."/>
            <person name="Zhong S."/>
            <person name="Turgeon B.G."/>
        </authorList>
    </citation>
    <scope>NUCLEOTIDE SEQUENCE [LARGE SCALE GENOMIC DNA]</scope>
    <source>
        <strain evidence="1 2">FI3</strain>
    </source>
</reference>
<proteinExistence type="predicted"/>
<name>W7EE33_BIPV3</name>
<dbReference type="Proteomes" id="UP000054337">
    <property type="component" value="Unassembled WGS sequence"/>
</dbReference>
<gene>
    <name evidence="1" type="ORF">COCVIDRAFT_27148</name>
</gene>
<dbReference type="AlphaFoldDB" id="W7EE33"/>
<dbReference type="RefSeq" id="XP_014556065.1">
    <property type="nucleotide sequence ID" value="XM_014700579.1"/>
</dbReference>
<organism evidence="1 2">
    <name type="scientific">Bipolaris victoriae (strain FI3)</name>
    <name type="common">Victoria blight of oats agent</name>
    <name type="synonym">Cochliobolus victoriae</name>
    <dbReference type="NCBI Taxonomy" id="930091"/>
    <lineage>
        <taxon>Eukaryota</taxon>
        <taxon>Fungi</taxon>
        <taxon>Dikarya</taxon>
        <taxon>Ascomycota</taxon>
        <taxon>Pezizomycotina</taxon>
        <taxon>Dothideomycetes</taxon>
        <taxon>Pleosporomycetidae</taxon>
        <taxon>Pleosporales</taxon>
        <taxon>Pleosporineae</taxon>
        <taxon>Pleosporaceae</taxon>
        <taxon>Bipolaris</taxon>
    </lineage>
</organism>
<dbReference type="EMBL" id="KI968739">
    <property type="protein sequence ID" value="EUN26486.1"/>
    <property type="molecule type" value="Genomic_DNA"/>
</dbReference>
<dbReference type="HOGENOM" id="CLU_1371975_0_0_1"/>